<dbReference type="Gene3D" id="1.10.10.10">
    <property type="entry name" value="Winged helix-like DNA-binding domain superfamily/Winged helix DNA-binding domain"/>
    <property type="match status" value="1"/>
</dbReference>
<dbReference type="Proteomes" id="UP000759443">
    <property type="component" value="Unassembled WGS sequence"/>
</dbReference>
<dbReference type="PANTHER" id="PTHR18964:SF149">
    <property type="entry name" value="BIFUNCTIONAL UDP-N-ACETYLGLUCOSAMINE 2-EPIMERASE_N-ACETYLMANNOSAMINE KINASE"/>
    <property type="match status" value="1"/>
</dbReference>
<dbReference type="Gene3D" id="3.30.420.40">
    <property type="match status" value="2"/>
</dbReference>
<evidence type="ECO:0000313" key="2">
    <source>
        <dbReference type="EMBL" id="MBP1853089.1"/>
    </source>
</evidence>
<reference evidence="2 3" key="1">
    <citation type="submission" date="2021-03" db="EMBL/GenBank/DDBJ databases">
        <title>Genomic Encyclopedia of Type Strains, Phase IV (KMG-IV): sequencing the most valuable type-strain genomes for metagenomic binning, comparative biology and taxonomic classification.</title>
        <authorList>
            <person name="Goeker M."/>
        </authorList>
    </citation>
    <scope>NUCLEOTIDE SEQUENCE [LARGE SCALE GENOMIC DNA]</scope>
    <source>
        <strain evidence="2 3">DSM 21600</strain>
    </source>
</reference>
<dbReference type="InterPro" id="IPR000600">
    <property type="entry name" value="ROK"/>
</dbReference>
<comment type="caution">
    <text evidence="2">The sequence shown here is derived from an EMBL/GenBank/DDBJ whole genome shotgun (WGS) entry which is preliminary data.</text>
</comment>
<evidence type="ECO:0000313" key="3">
    <source>
        <dbReference type="Proteomes" id="UP000759443"/>
    </source>
</evidence>
<dbReference type="InterPro" id="IPR043129">
    <property type="entry name" value="ATPase_NBD"/>
</dbReference>
<dbReference type="PANTHER" id="PTHR18964">
    <property type="entry name" value="ROK (REPRESSOR, ORF, KINASE) FAMILY"/>
    <property type="match status" value="1"/>
</dbReference>
<keyword evidence="2" id="KW-0418">Kinase</keyword>
<name>A0ABS4E562_9HYPH</name>
<dbReference type="EMBL" id="JAGGJU010000015">
    <property type="protein sequence ID" value="MBP1853089.1"/>
    <property type="molecule type" value="Genomic_DNA"/>
</dbReference>
<accession>A0ABS4E562</accession>
<dbReference type="InterPro" id="IPR036388">
    <property type="entry name" value="WH-like_DNA-bd_sf"/>
</dbReference>
<proteinExistence type="inferred from homology"/>
<organism evidence="2 3">
    <name type="scientific">Rhizobium halophytocola</name>
    <dbReference type="NCBI Taxonomy" id="735519"/>
    <lineage>
        <taxon>Bacteria</taxon>
        <taxon>Pseudomonadati</taxon>
        <taxon>Pseudomonadota</taxon>
        <taxon>Alphaproteobacteria</taxon>
        <taxon>Hyphomicrobiales</taxon>
        <taxon>Rhizobiaceae</taxon>
        <taxon>Rhizobium/Agrobacterium group</taxon>
        <taxon>Rhizobium</taxon>
    </lineage>
</organism>
<dbReference type="SUPFAM" id="SSF46785">
    <property type="entry name" value="Winged helix' DNA-binding domain"/>
    <property type="match status" value="1"/>
</dbReference>
<dbReference type="SUPFAM" id="SSF53067">
    <property type="entry name" value="Actin-like ATPase domain"/>
    <property type="match status" value="1"/>
</dbReference>
<sequence length="401" mass="42585">MLAKSSTEMVRQQNSALVLRALRRHERLAHTEIAVVTGLASATISAITGDLERAGIIERSEQQAATGRGRPRVLFTQNRSAAYLIAVSISSDAAQYSLADYSGRLIDRFAEPRSLGGAKVFLSAMTGALGRLAERSRLPHSAIKAISISSKGLVDPERPVLLWSPVLGSDPCDFGAALAQDWQARVLLSNETLLVARALSQKAERQNGALARGMVTLSLGHSIGLGVALRRGDGELEVRAPNFGHMLHVPDGALCRCGAQGCIEAHAGFYAILRTAFKVPKNTIPAPFVPVGEVDKLAGRARAGERMPAYAFREAGLALGFGLSRVLSLYGHLPVAVTGVGARYYDLLKAGLEEGLGRSQVVRMGGLPEISIMPDEPMLIFDGHLDRALAAIDEAIVSAGV</sequence>
<dbReference type="Pfam" id="PF13412">
    <property type="entry name" value="HTH_24"/>
    <property type="match status" value="1"/>
</dbReference>
<keyword evidence="3" id="KW-1185">Reference proteome</keyword>
<comment type="similarity">
    <text evidence="1">Belongs to the ROK (NagC/XylR) family.</text>
</comment>
<dbReference type="GO" id="GO:0016301">
    <property type="term" value="F:kinase activity"/>
    <property type="evidence" value="ECO:0007669"/>
    <property type="project" value="UniProtKB-KW"/>
</dbReference>
<keyword evidence="2" id="KW-0808">Transferase</keyword>
<dbReference type="Pfam" id="PF00480">
    <property type="entry name" value="ROK"/>
    <property type="match status" value="1"/>
</dbReference>
<evidence type="ECO:0000256" key="1">
    <source>
        <dbReference type="ARBA" id="ARBA00006479"/>
    </source>
</evidence>
<gene>
    <name evidence="2" type="ORF">J2Z17_004548</name>
</gene>
<protein>
    <submittedName>
        <fullName evidence="2">NBD/HSP70 family sugar kinase</fullName>
    </submittedName>
</protein>
<dbReference type="RefSeq" id="WP_209948567.1">
    <property type="nucleotide sequence ID" value="NZ_JAGGJU010000015.1"/>
</dbReference>
<dbReference type="InterPro" id="IPR036390">
    <property type="entry name" value="WH_DNA-bd_sf"/>
</dbReference>